<dbReference type="GO" id="GO:0090314">
    <property type="term" value="P:positive regulation of protein targeting to membrane"/>
    <property type="evidence" value="ECO:0007669"/>
    <property type="project" value="EnsemblMetazoa"/>
</dbReference>
<keyword evidence="4 6" id="KW-1133">Transmembrane helix</keyword>
<comment type="subcellular location">
    <subcellularLocation>
        <location evidence="1">Membrane</location>
        <topology evidence="1">Single-pass membrane protein</topology>
    </subcellularLocation>
</comment>
<evidence type="ECO:0000256" key="3">
    <source>
        <dbReference type="ARBA" id="ARBA00022692"/>
    </source>
</evidence>
<dbReference type="PANTHER" id="PTHR12471">
    <property type="entry name" value="VACUOLAR ATP SYNTHASE SUBUNIT S1"/>
    <property type="match status" value="1"/>
</dbReference>
<dbReference type="InterPro" id="IPR008388">
    <property type="entry name" value="Ac45_acc_su"/>
</dbReference>
<keyword evidence="7" id="KW-0732">Signal</keyword>
<dbReference type="GO" id="GO:0060282">
    <property type="term" value="P:positive regulation of oocyte development"/>
    <property type="evidence" value="ECO:0007669"/>
    <property type="project" value="EnsemblMetazoa"/>
</dbReference>
<dbReference type="GO" id="GO:0009992">
    <property type="term" value="P:intracellular water homeostasis"/>
    <property type="evidence" value="ECO:0007669"/>
    <property type="project" value="EnsemblMetazoa"/>
</dbReference>
<feature type="domain" description="V-type proton ATPase subunit S1/VOA1 transmembrane" evidence="8">
    <location>
        <begin position="407"/>
        <end position="445"/>
    </location>
</feature>
<evidence type="ECO:0000313" key="9">
    <source>
        <dbReference type="EnsemblMetazoa" id="CJA11734.1"/>
    </source>
</evidence>
<dbReference type="PANTHER" id="PTHR12471:SF7">
    <property type="entry name" value="V-TYPE PROTON ATPASE SUBUNIT S1"/>
    <property type="match status" value="1"/>
</dbReference>
<dbReference type="OMA" id="YVMLQSV"/>
<reference evidence="9" key="2">
    <citation type="submission" date="2022-06" db="UniProtKB">
        <authorList>
            <consortium name="EnsemblMetazoa"/>
        </authorList>
    </citation>
    <scope>IDENTIFICATION</scope>
    <source>
        <strain evidence="9">DF5081</strain>
    </source>
</reference>
<evidence type="ECO:0000256" key="1">
    <source>
        <dbReference type="ARBA" id="ARBA00004167"/>
    </source>
</evidence>
<protein>
    <recommendedName>
        <fullName evidence="8">V-type proton ATPase subunit S1/VOA1 transmembrane domain-containing protein</fullName>
    </recommendedName>
</protein>
<name>A0A8R1DVH1_CAEJA</name>
<comment type="similarity">
    <text evidence="2">Belongs to the vacuolar ATPase subunit S1 family.</text>
</comment>
<evidence type="ECO:0000256" key="2">
    <source>
        <dbReference type="ARBA" id="ARBA00009037"/>
    </source>
</evidence>
<evidence type="ECO:0000256" key="7">
    <source>
        <dbReference type="SAM" id="SignalP"/>
    </source>
</evidence>
<proteinExistence type="inferred from homology"/>
<feature type="signal peptide" evidence="7">
    <location>
        <begin position="1"/>
        <end position="16"/>
    </location>
</feature>
<keyword evidence="10" id="KW-1185">Reference proteome</keyword>
<evidence type="ECO:0000259" key="8">
    <source>
        <dbReference type="Pfam" id="PF20520"/>
    </source>
</evidence>
<evidence type="ECO:0000256" key="4">
    <source>
        <dbReference type="ARBA" id="ARBA00022989"/>
    </source>
</evidence>
<dbReference type="InterPro" id="IPR046756">
    <property type="entry name" value="VAS1/VOA1_TM"/>
</dbReference>
<reference evidence="10" key="1">
    <citation type="submission" date="2010-08" db="EMBL/GenBank/DDBJ databases">
        <authorList>
            <consortium name="Caenorhabditis japonica Sequencing Consortium"/>
            <person name="Wilson R.K."/>
        </authorList>
    </citation>
    <scope>NUCLEOTIDE SEQUENCE [LARGE SCALE GENOMIC DNA]</scope>
    <source>
        <strain evidence="10">DF5081</strain>
    </source>
</reference>
<dbReference type="Proteomes" id="UP000005237">
    <property type="component" value="Unassembled WGS sequence"/>
</dbReference>
<sequence>MRVLIAVFSLFIAVHAYDAVLFSNQREIAGVSVEQLVSSATAEEPIVFIVNPDFTLGQFSVRANAYSAEPATDYLAKSVKNSNFHESQYFPSQVEATSAQVITSADQYKAGSAVYVLAGEEWVSMEQLAEQIISKIDNSVGIITATDAVSHDKNRVKRVATDEMDDAGTGGSTGLTASTGSNENLLGPYALPLVLPPYNKTDSIKPSDAQSCLFYLEGVTVVVQQKNDKVLTYSNAYVPGNNLTYKYLDGADALCVNTTVGEYIFRLRLTLTTDVVGKHQNTEAFTLNNGDSIDLTLNITGDVFGYWSLKGATLHSAKITGKGTNKGASVSEQKVGPAAVQYAGINSVQGWSLVCGQTQAIFFPTSDDNIKIGIALVNTQIQTFNVRNPDKWRAAAHFTLQTEDCTGTFSPGSWMGIVSALVLIGGLLFGYVMLQSVQTMDRFDDPKQKQIVINVRE</sequence>
<feature type="chain" id="PRO_5035845843" description="V-type proton ATPase subunit S1/VOA1 transmembrane domain-containing protein" evidence="7">
    <location>
        <begin position="17"/>
        <end position="457"/>
    </location>
</feature>
<accession>A0A8R1DVH1</accession>
<evidence type="ECO:0000256" key="6">
    <source>
        <dbReference type="SAM" id="Phobius"/>
    </source>
</evidence>
<organism evidence="9 10">
    <name type="scientific">Caenorhabditis japonica</name>
    <dbReference type="NCBI Taxonomy" id="281687"/>
    <lineage>
        <taxon>Eukaryota</taxon>
        <taxon>Metazoa</taxon>
        <taxon>Ecdysozoa</taxon>
        <taxon>Nematoda</taxon>
        <taxon>Chromadorea</taxon>
        <taxon>Rhabditida</taxon>
        <taxon>Rhabditina</taxon>
        <taxon>Rhabditomorpha</taxon>
        <taxon>Rhabditoidea</taxon>
        <taxon>Rhabditidae</taxon>
        <taxon>Peloderinae</taxon>
        <taxon>Caenorhabditis</taxon>
    </lineage>
</organism>
<dbReference type="GO" id="GO:0033176">
    <property type="term" value="C:proton-transporting V-type ATPase complex"/>
    <property type="evidence" value="ECO:0007669"/>
    <property type="project" value="TreeGrafter"/>
</dbReference>
<dbReference type="AlphaFoldDB" id="A0A8R1DVH1"/>
<dbReference type="EnsemblMetazoa" id="CJA11734.1">
    <property type="protein sequence ID" value="CJA11734.1"/>
    <property type="gene ID" value="WBGene00130938"/>
</dbReference>
<keyword evidence="5 6" id="KW-0472">Membrane</keyword>
<keyword evidence="3 6" id="KW-0812">Transmembrane</keyword>
<dbReference type="GO" id="GO:0001671">
    <property type="term" value="F:ATPase activator activity"/>
    <property type="evidence" value="ECO:0007669"/>
    <property type="project" value="TreeGrafter"/>
</dbReference>
<evidence type="ECO:0000313" key="10">
    <source>
        <dbReference type="Proteomes" id="UP000005237"/>
    </source>
</evidence>
<feature type="transmembrane region" description="Helical" evidence="6">
    <location>
        <begin position="414"/>
        <end position="434"/>
    </location>
</feature>
<dbReference type="Pfam" id="PF20520">
    <property type="entry name" value="Ac45-VOA1_TM"/>
    <property type="match status" value="1"/>
</dbReference>
<dbReference type="GO" id="GO:0030641">
    <property type="term" value="P:regulation of cellular pH"/>
    <property type="evidence" value="ECO:0007669"/>
    <property type="project" value="TreeGrafter"/>
</dbReference>
<evidence type="ECO:0000256" key="5">
    <source>
        <dbReference type="ARBA" id="ARBA00023136"/>
    </source>
</evidence>